<accession>A0ABU5F4J8</accession>
<gene>
    <name evidence="3" type="ORF">R5W23_003870</name>
</gene>
<keyword evidence="2" id="KW-0812">Transmembrane</keyword>
<keyword evidence="1" id="KW-0175">Coiled coil</keyword>
<evidence type="ECO:0000313" key="4">
    <source>
        <dbReference type="Proteomes" id="UP001272242"/>
    </source>
</evidence>
<evidence type="ECO:0000313" key="3">
    <source>
        <dbReference type="EMBL" id="MDY3562404.1"/>
    </source>
</evidence>
<evidence type="ECO:0000256" key="1">
    <source>
        <dbReference type="SAM" id="Coils"/>
    </source>
</evidence>
<protein>
    <submittedName>
        <fullName evidence="3">Uncharacterized protein</fullName>
    </submittedName>
</protein>
<keyword evidence="2" id="KW-0472">Membrane</keyword>
<keyword evidence="4" id="KW-1185">Reference proteome</keyword>
<keyword evidence="2" id="KW-1133">Transmembrane helix</keyword>
<organism evidence="3 4">
    <name type="scientific">Gemmata algarum</name>
    <dbReference type="NCBI Taxonomy" id="2975278"/>
    <lineage>
        <taxon>Bacteria</taxon>
        <taxon>Pseudomonadati</taxon>
        <taxon>Planctomycetota</taxon>
        <taxon>Planctomycetia</taxon>
        <taxon>Gemmatales</taxon>
        <taxon>Gemmataceae</taxon>
        <taxon>Gemmata</taxon>
    </lineage>
</organism>
<sequence length="633" mass="70177">MMTPAAPPAGPAPAEPFRSADAVRAAHAALLAELPDPPRPGDLARVTEFIRRAVATGAVLDAPDDRKLVQGLIDYWAAALVAEYREATRDGESTRVKPPSTVLTPFAPATLAAAVAAADRWLAAAPPEDQQLARRVLLRLVRLRNDDTFAPAPTVRAGLSGDAPPEDLLRVLRELAGAGVIRVTPGDVEEMDRVALRSPALLDVWPIFNELRKERTAFRQRVTEWERTGRISVGDGLTDAELDQARAYHDRNAQEREFIEACRARTRRRQELFRGGLSLLAVLLLLVIPLAVYSWLGWVTADRETVRAEGARENAEYERKNAESEKAKAEAAEAEVSRQHRLVRTVQAVRTMAEIGAARGEADLDVALNRWHVLADGILADERQQSPERRFFTPRGQKLHLLRGTADLTGMADEARKKALAAEQTAGRDVAPQQLYATDEWQQFGKGTALTTAHVLRDALLEGDDPKVQTALKAVRTDAYLRVRLCVNGVLKVVDSKTARPFDDVEPYVREFWLNYWGDMGLVESGAVAGAMGQFGSKLGQIESTLPQYAFQDRLTRYNENTKAWGKQVEGVRRAAELLSADPAKRNEANRWCRNYSRMLYRSEAEELRKLADKLLAALAHDEKESIRPYGSN</sequence>
<feature type="coiled-coil region" evidence="1">
    <location>
        <begin position="305"/>
        <end position="339"/>
    </location>
</feature>
<comment type="caution">
    <text evidence="3">The sequence shown here is derived from an EMBL/GenBank/DDBJ whole genome shotgun (WGS) entry which is preliminary data.</text>
</comment>
<dbReference type="RefSeq" id="WP_320688724.1">
    <property type="nucleotide sequence ID" value="NZ_JAXBLV010000212.1"/>
</dbReference>
<feature type="transmembrane region" description="Helical" evidence="2">
    <location>
        <begin position="277"/>
        <end position="298"/>
    </location>
</feature>
<dbReference type="Proteomes" id="UP001272242">
    <property type="component" value="Unassembled WGS sequence"/>
</dbReference>
<dbReference type="EMBL" id="JAXBLV010000212">
    <property type="protein sequence ID" value="MDY3562404.1"/>
    <property type="molecule type" value="Genomic_DNA"/>
</dbReference>
<evidence type="ECO:0000256" key="2">
    <source>
        <dbReference type="SAM" id="Phobius"/>
    </source>
</evidence>
<name>A0ABU5F4J8_9BACT</name>
<reference evidence="4" key="1">
    <citation type="journal article" date="2023" name="Mar. Drugs">
        <title>Gemmata algarum, a Novel Planctomycete Isolated from an Algal Mat, Displays Antimicrobial Activity.</title>
        <authorList>
            <person name="Kumar G."/>
            <person name="Kallscheuer N."/>
            <person name="Kashif M."/>
            <person name="Ahamad S."/>
            <person name="Jagadeeshwari U."/>
            <person name="Pannikurungottu S."/>
            <person name="Haufschild T."/>
            <person name="Kabuu M."/>
            <person name="Sasikala C."/>
            <person name="Jogler C."/>
            <person name="Ramana C."/>
        </authorList>
    </citation>
    <scope>NUCLEOTIDE SEQUENCE [LARGE SCALE GENOMIC DNA]</scope>
    <source>
        <strain evidence="4">JC673</strain>
    </source>
</reference>
<proteinExistence type="predicted"/>